<evidence type="ECO:0000313" key="2">
    <source>
        <dbReference type="Proteomes" id="UP000321558"/>
    </source>
</evidence>
<evidence type="ECO:0000313" key="1">
    <source>
        <dbReference type="EMBL" id="GEN88194.1"/>
    </source>
</evidence>
<keyword evidence="2" id="KW-1185">Reference proteome</keyword>
<evidence type="ECO:0008006" key="3">
    <source>
        <dbReference type="Google" id="ProtNLM"/>
    </source>
</evidence>
<proteinExistence type="predicted"/>
<dbReference type="AlphaFoldDB" id="A0A511ZL51"/>
<dbReference type="Gene3D" id="3.40.630.30">
    <property type="match status" value="1"/>
</dbReference>
<dbReference type="InterPro" id="IPR016181">
    <property type="entry name" value="Acyl_CoA_acyltransferase"/>
</dbReference>
<dbReference type="EMBL" id="BJYM01000012">
    <property type="protein sequence ID" value="GEN88194.1"/>
    <property type="molecule type" value="Genomic_DNA"/>
</dbReference>
<accession>A0A511ZL51</accession>
<comment type="caution">
    <text evidence="1">The sequence shown here is derived from an EMBL/GenBank/DDBJ whole genome shotgun (WGS) entry which is preliminary data.</text>
</comment>
<name>A0A511ZL51_9BACI</name>
<sequence>MNVLRNFPDLKTDRLILRNIGKEDIEFIYQLFSNEKVCEFLYDEELFTTKNDVAAFVD</sequence>
<dbReference type="Proteomes" id="UP000321558">
    <property type="component" value="Unassembled WGS sequence"/>
</dbReference>
<protein>
    <recommendedName>
        <fullName evidence="3">N-acetyltransferase domain-containing protein</fullName>
    </recommendedName>
</protein>
<reference evidence="1 2" key="1">
    <citation type="submission" date="2019-07" db="EMBL/GenBank/DDBJ databases">
        <title>Whole genome shotgun sequence of Oceanobacillus sojae NBRC 105379.</title>
        <authorList>
            <person name="Hosoyama A."/>
            <person name="Uohara A."/>
            <person name="Ohji S."/>
            <person name="Ichikawa N."/>
        </authorList>
    </citation>
    <scope>NUCLEOTIDE SEQUENCE [LARGE SCALE GENOMIC DNA]</scope>
    <source>
        <strain evidence="1 2">NBRC 105379</strain>
    </source>
</reference>
<dbReference type="SUPFAM" id="SSF55729">
    <property type="entry name" value="Acyl-CoA N-acyltransferases (Nat)"/>
    <property type="match status" value="1"/>
</dbReference>
<organism evidence="1 2">
    <name type="scientific">Oceanobacillus sojae</name>
    <dbReference type="NCBI Taxonomy" id="582851"/>
    <lineage>
        <taxon>Bacteria</taxon>
        <taxon>Bacillati</taxon>
        <taxon>Bacillota</taxon>
        <taxon>Bacilli</taxon>
        <taxon>Bacillales</taxon>
        <taxon>Bacillaceae</taxon>
        <taxon>Oceanobacillus</taxon>
    </lineage>
</organism>
<gene>
    <name evidence="1" type="ORF">OSO01_29330</name>
</gene>
<dbReference type="RefSeq" id="WP_246145172.1">
    <property type="nucleotide sequence ID" value="NZ_BJYM01000012.1"/>
</dbReference>